<feature type="compositionally biased region" description="Polar residues" evidence="1">
    <location>
        <begin position="337"/>
        <end position="346"/>
    </location>
</feature>
<evidence type="ECO:0000313" key="4">
    <source>
        <dbReference type="Proteomes" id="UP000005240"/>
    </source>
</evidence>
<dbReference type="Proteomes" id="UP000005240">
    <property type="component" value="Unassembled WGS sequence"/>
</dbReference>
<feature type="region of interest" description="Disordered" evidence="1">
    <location>
        <begin position="79"/>
        <end position="107"/>
    </location>
</feature>
<evidence type="ECO:0000256" key="1">
    <source>
        <dbReference type="SAM" id="MobiDB-lite"/>
    </source>
</evidence>
<evidence type="ECO:0000313" key="2">
    <source>
        <dbReference type="EMBL" id="OAV94092.1"/>
    </source>
</evidence>
<feature type="region of interest" description="Disordered" evidence="1">
    <location>
        <begin position="504"/>
        <end position="553"/>
    </location>
</feature>
<dbReference type="EMBL" id="ADAS02000043">
    <property type="protein sequence ID" value="OAV94092.1"/>
    <property type="molecule type" value="Genomic_DNA"/>
</dbReference>
<dbReference type="EnsemblFungi" id="PTTG_11979-t43_1">
    <property type="protein sequence ID" value="PTTG_11979-t43_1-p1"/>
    <property type="gene ID" value="PTTG_11979"/>
</dbReference>
<reference evidence="3 4" key="3">
    <citation type="journal article" date="2017" name="G3 (Bethesda)">
        <title>Comparative analysis highlights variable genome content of wheat rusts and divergence of the mating loci.</title>
        <authorList>
            <person name="Cuomo C.A."/>
            <person name="Bakkeren G."/>
            <person name="Khalil H.B."/>
            <person name="Panwar V."/>
            <person name="Joly D."/>
            <person name="Linning R."/>
            <person name="Sakthikumar S."/>
            <person name="Song X."/>
            <person name="Adiconis X."/>
            <person name="Fan L."/>
            <person name="Goldberg J.M."/>
            <person name="Levin J.Z."/>
            <person name="Young S."/>
            <person name="Zeng Q."/>
            <person name="Anikster Y."/>
            <person name="Bruce M."/>
            <person name="Wang M."/>
            <person name="Yin C."/>
            <person name="McCallum B."/>
            <person name="Szabo L.J."/>
            <person name="Hulbert S."/>
            <person name="Chen X."/>
            <person name="Fellers J.P."/>
        </authorList>
    </citation>
    <scope>NUCLEOTIDE SEQUENCE</scope>
    <source>
        <strain evidence="4">Isolate 1-1 / race 1 (BBBD)</strain>
        <strain evidence="3">isolate 1-1 / race 1 (BBBD)</strain>
    </source>
</reference>
<feature type="compositionally biased region" description="Low complexity" evidence="1">
    <location>
        <begin position="507"/>
        <end position="521"/>
    </location>
</feature>
<protein>
    <submittedName>
        <fullName evidence="2 3">Uncharacterized protein</fullName>
    </submittedName>
</protein>
<keyword evidence="4" id="KW-1185">Reference proteome</keyword>
<proteinExistence type="predicted"/>
<feature type="region of interest" description="Disordered" evidence="1">
    <location>
        <begin position="163"/>
        <end position="227"/>
    </location>
</feature>
<dbReference type="VEuPathDB" id="FungiDB:PTTG_11979"/>
<feature type="compositionally biased region" description="Polar residues" evidence="1">
    <location>
        <begin position="608"/>
        <end position="621"/>
    </location>
</feature>
<feature type="compositionally biased region" description="Low complexity" evidence="1">
    <location>
        <begin position="207"/>
        <end position="219"/>
    </location>
</feature>
<organism evidence="2">
    <name type="scientific">Puccinia triticina (isolate 1-1 / race 1 (BBBD))</name>
    <name type="common">Brown leaf rust fungus</name>
    <dbReference type="NCBI Taxonomy" id="630390"/>
    <lineage>
        <taxon>Eukaryota</taxon>
        <taxon>Fungi</taxon>
        <taxon>Dikarya</taxon>
        <taxon>Basidiomycota</taxon>
        <taxon>Pucciniomycotina</taxon>
        <taxon>Pucciniomycetes</taxon>
        <taxon>Pucciniales</taxon>
        <taxon>Pucciniaceae</taxon>
        <taxon>Puccinia</taxon>
    </lineage>
</organism>
<feature type="region of interest" description="Disordered" evidence="1">
    <location>
        <begin position="593"/>
        <end position="651"/>
    </location>
</feature>
<feature type="compositionally biased region" description="Polar residues" evidence="1">
    <location>
        <begin position="81"/>
        <end position="101"/>
    </location>
</feature>
<feature type="region of interest" description="Disordered" evidence="1">
    <location>
        <begin position="325"/>
        <end position="359"/>
    </location>
</feature>
<dbReference type="AlphaFoldDB" id="A0A180GP60"/>
<reference evidence="2" key="2">
    <citation type="submission" date="2016-05" db="EMBL/GenBank/DDBJ databases">
        <title>Comparative analysis highlights variable genome content of wheat rusts and divergence of the mating loci.</title>
        <authorList>
            <person name="Cuomo C.A."/>
            <person name="Bakkeren G."/>
            <person name="Szabo L."/>
            <person name="Khalil H."/>
            <person name="Joly D."/>
            <person name="Goldberg J."/>
            <person name="Young S."/>
            <person name="Zeng Q."/>
            <person name="Fellers J."/>
        </authorList>
    </citation>
    <scope>NUCLEOTIDE SEQUENCE [LARGE SCALE GENOMIC DNA]</scope>
    <source>
        <strain evidence="2">1-1 BBBD Race 1</strain>
    </source>
</reference>
<feature type="compositionally biased region" description="Low complexity" evidence="1">
    <location>
        <begin position="170"/>
        <end position="184"/>
    </location>
</feature>
<dbReference type="OrthoDB" id="2503834at2759"/>
<gene>
    <name evidence="2" type="ORF">PTTG_11979</name>
</gene>
<feature type="region of interest" description="Disordered" evidence="1">
    <location>
        <begin position="264"/>
        <end position="308"/>
    </location>
</feature>
<sequence length="651" mass="69263">MVPHCSIPAKPLVAQSPVKPEFLSLTTAAENLLYVTPSGGIGNVNKPESRGSFNPLSTGKVLKLPWKKPKLFPTKGPLSICPTSPTSPQSDWPGCQTVTESGSEENHTSSRLMYEHTSMMIETACSWNPKSPSEYNFPPLGQTASLPPASRLKNHQSMASIVTTQPKTHSVTSSRGPLLSSSVSHASRFPGERISSKPHDDEPTGPQSQADFSSQSSCSNEASTTSNSDLWDVLPEISLTHTRFADHLANVKIAEAETMRNLLSPSSSLSRTRPALKTKGSGYSRAKSVDVPGRAKGSGSLKRYPDPPAKAQFPALVPGTDGVATPPCLTEAVPRQNVAQRSQSQGPDPRTLRSASDNSVEAAWDNYRSSFDGEDCTNSHTAPISLSDLVLDRDGFLVVMPPGPPPATPQTEENVHIYHNLTPHATKSPPSSPVKYLDLINSAAASAGAKARGRRRTRVVASAVDDGSAAVHYSASHTRMNSNCSVESSCCSNDSLVYGGVDRKSYPSDSSAASSMRSPTSLKSVEEINQESTPDDHRSNTEASPPDEVSEGLDLDDELEGVKLMIGSRAVCPKYPLQHLQYRQLQPKSPQALLPPILLTPSSPPGTKPSQLPAPNSSSLGQILGFYQQDSVAGSQSSTDCTTPAEIGTAI</sequence>
<accession>A0A180GP60</accession>
<feature type="compositionally biased region" description="Basic and acidic residues" evidence="1">
    <location>
        <begin position="190"/>
        <end position="202"/>
    </location>
</feature>
<evidence type="ECO:0000313" key="3">
    <source>
        <dbReference type="EnsemblFungi" id="PTTG_11979-t43_1-p1"/>
    </source>
</evidence>
<feature type="compositionally biased region" description="Polar residues" evidence="1">
    <location>
        <begin position="628"/>
        <end position="642"/>
    </location>
</feature>
<reference evidence="3" key="4">
    <citation type="submission" date="2025-05" db="UniProtKB">
        <authorList>
            <consortium name="EnsemblFungi"/>
        </authorList>
    </citation>
    <scope>IDENTIFICATION</scope>
    <source>
        <strain evidence="3">isolate 1-1 / race 1 (BBBD)</strain>
    </source>
</reference>
<name>A0A180GP60_PUCT1</name>
<reference evidence="2" key="1">
    <citation type="submission" date="2009-11" db="EMBL/GenBank/DDBJ databases">
        <authorList>
            <consortium name="The Broad Institute Genome Sequencing Platform"/>
            <person name="Ward D."/>
            <person name="Feldgarden M."/>
            <person name="Earl A."/>
            <person name="Young S.K."/>
            <person name="Zeng Q."/>
            <person name="Koehrsen M."/>
            <person name="Alvarado L."/>
            <person name="Berlin A."/>
            <person name="Bochicchio J."/>
            <person name="Borenstein D."/>
            <person name="Chapman S.B."/>
            <person name="Chen Z."/>
            <person name="Engels R."/>
            <person name="Freedman E."/>
            <person name="Gellesch M."/>
            <person name="Goldberg J."/>
            <person name="Griggs A."/>
            <person name="Gujja S."/>
            <person name="Heilman E."/>
            <person name="Heiman D."/>
            <person name="Hepburn T."/>
            <person name="Howarth C."/>
            <person name="Jen D."/>
            <person name="Larson L."/>
            <person name="Lewis B."/>
            <person name="Mehta T."/>
            <person name="Park D."/>
            <person name="Pearson M."/>
            <person name="Roberts A."/>
            <person name="Saif S."/>
            <person name="Shea T."/>
            <person name="Shenoy N."/>
            <person name="Sisk P."/>
            <person name="Stolte C."/>
            <person name="Sykes S."/>
            <person name="Thomson T."/>
            <person name="Walk T."/>
            <person name="White J."/>
            <person name="Yandava C."/>
            <person name="Izard J."/>
            <person name="Baranova O.V."/>
            <person name="Blanton J.M."/>
            <person name="Tanner A.C."/>
            <person name="Dewhirst F.E."/>
            <person name="Haas B."/>
            <person name="Nusbaum C."/>
            <person name="Birren B."/>
        </authorList>
    </citation>
    <scope>NUCLEOTIDE SEQUENCE [LARGE SCALE GENOMIC DNA]</scope>
    <source>
        <strain evidence="2">1-1 BBBD Race 1</strain>
    </source>
</reference>